<dbReference type="InterPro" id="IPR010130">
    <property type="entry name" value="T1SS_OMP_TolC"/>
</dbReference>
<dbReference type="GO" id="GO:0015562">
    <property type="term" value="F:efflux transmembrane transporter activity"/>
    <property type="evidence" value="ECO:0007669"/>
    <property type="project" value="InterPro"/>
</dbReference>
<keyword evidence="8" id="KW-0175">Coiled coil</keyword>
<dbReference type="SUPFAM" id="SSF56954">
    <property type="entry name" value="Outer membrane efflux proteins (OEP)"/>
    <property type="match status" value="1"/>
</dbReference>
<dbReference type="NCBIfam" id="TIGR01844">
    <property type="entry name" value="type_I_sec_TolC"/>
    <property type="match status" value="1"/>
</dbReference>
<dbReference type="Proteomes" id="UP000262699">
    <property type="component" value="Unassembled WGS sequence"/>
</dbReference>
<evidence type="ECO:0000256" key="2">
    <source>
        <dbReference type="ARBA" id="ARBA00007613"/>
    </source>
</evidence>
<dbReference type="PANTHER" id="PTHR30026">
    <property type="entry name" value="OUTER MEMBRANE PROTEIN TOLC"/>
    <property type="match status" value="1"/>
</dbReference>
<gene>
    <name evidence="10" type="ORF">DEP91_00255</name>
</gene>
<dbReference type="InterPro" id="IPR051906">
    <property type="entry name" value="TolC-like"/>
</dbReference>
<comment type="similarity">
    <text evidence="2">Belongs to the outer membrane factor (OMF) (TC 1.B.17) family.</text>
</comment>
<comment type="subcellular location">
    <subcellularLocation>
        <location evidence="1">Cell outer membrane</location>
    </subcellularLocation>
</comment>
<keyword evidence="5" id="KW-0812">Transmembrane</keyword>
<dbReference type="GO" id="GO:1990281">
    <property type="term" value="C:efflux pump complex"/>
    <property type="evidence" value="ECO:0007669"/>
    <property type="project" value="TreeGrafter"/>
</dbReference>
<evidence type="ECO:0000256" key="4">
    <source>
        <dbReference type="ARBA" id="ARBA00022452"/>
    </source>
</evidence>
<dbReference type="PANTHER" id="PTHR30026:SF22">
    <property type="entry name" value="OUTER MEMBRANE EFFLUX PROTEIN"/>
    <property type="match status" value="1"/>
</dbReference>
<comment type="caution">
    <text evidence="10">The sequence shown here is derived from an EMBL/GenBank/DDBJ whole genome shotgun (WGS) entry which is preliminary data.</text>
</comment>
<evidence type="ECO:0000256" key="5">
    <source>
        <dbReference type="ARBA" id="ARBA00022692"/>
    </source>
</evidence>
<organism evidence="10 11">
    <name type="scientific">Sphingomonas bacterium</name>
    <dbReference type="NCBI Taxonomy" id="1895847"/>
    <lineage>
        <taxon>Bacteria</taxon>
        <taxon>Pseudomonadati</taxon>
        <taxon>Pseudomonadota</taxon>
        <taxon>Alphaproteobacteria</taxon>
        <taxon>Sphingomonadales</taxon>
        <taxon>Sphingomonadaceae</taxon>
        <taxon>Sphingomonas</taxon>
    </lineage>
</organism>
<protein>
    <submittedName>
        <fullName evidence="10">Type I secretion protein TolC</fullName>
    </submittedName>
</protein>
<dbReference type="Pfam" id="PF02321">
    <property type="entry name" value="OEP"/>
    <property type="match status" value="2"/>
</dbReference>
<keyword evidence="3" id="KW-0813">Transport</keyword>
<feature type="non-terminal residue" evidence="10">
    <location>
        <position position="1"/>
    </location>
</feature>
<evidence type="ECO:0000313" key="10">
    <source>
        <dbReference type="EMBL" id="HCB74608.1"/>
    </source>
</evidence>
<evidence type="ECO:0000256" key="3">
    <source>
        <dbReference type="ARBA" id="ARBA00022448"/>
    </source>
</evidence>
<evidence type="ECO:0000256" key="7">
    <source>
        <dbReference type="ARBA" id="ARBA00023237"/>
    </source>
</evidence>
<dbReference type="AlphaFoldDB" id="A0A3D0W9F7"/>
<evidence type="ECO:0000313" key="11">
    <source>
        <dbReference type="Proteomes" id="UP000262699"/>
    </source>
</evidence>
<accession>A0A3D0W9F7</accession>
<keyword evidence="7" id="KW-0998">Cell outer membrane</keyword>
<reference evidence="10 11" key="1">
    <citation type="journal article" date="2018" name="Nat. Biotechnol.">
        <title>A standardized bacterial taxonomy based on genome phylogeny substantially revises the tree of life.</title>
        <authorList>
            <person name="Parks D.H."/>
            <person name="Chuvochina M."/>
            <person name="Waite D.W."/>
            <person name="Rinke C."/>
            <person name="Skarshewski A."/>
            <person name="Chaumeil P.A."/>
            <person name="Hugenholtz P."/>
        </authorList>
    </citation>
    <scope>NUCLEOTIDE SEQUENCE [LARGE SCALE GENOMIC DNA]</scope>
    <source>
        <strain evidence="10">UBA9015</strain>
    </source>
</reference>
<dbReference type="InterPro" id="IPR003423">
    <property type="entry name" value="OMP_efflux"/>
</dbReference>
<evidence type="ECO:0000256" key="1">
    <source>
        <dbReference type="ARBA" id="ARBA00004442"/>
    </source>
</evidence>
<sequence length="506" mass="54075">DQGGPLSGLPYDRRAERDASAAPAPAPVRTLAEAITLAYRTNPQLLAARGNARATDYRVPQARAAFGLSINATGNYTFTRTRNEVLPGQFLGAQGWASTASLVVSQPLFTFGRNAAASAQAVATSQFQRDSLRVTEAQVLNNVVDVYVSVLRDAEAVTIARQNLAILERQLDDNQRRYEVRDLTLTDLDQTRTRVETARAQLVTAEGQLGVSQASFLQFVGALPGDLAPPDLLDVRFASLDAAYAYAEANSGLIRAASAREKVSRAAIAGARAEFGPRVDLRGSADYGTVSPFNDDLRVTQLVGQAVLTQPIADSGLRDARVREAREANQSDWRLIDSALRSTRQAVGAAWDQIAASRASLSGYRAAIDAAERAYQGAVLQQRAGDRSTLDVLDLARDLLTVRTSYNFALANEYLARASLLAAVGMLEGPMIVPGLEAYDADAHFRRVRGRSDVPLLTPALEALDGITLPNLARERGSRDAGAVQAVDATVPLPPEPTAASGAPPR</sequence>
<dbReference type="EMBL" id="DOYJ01000009">
    <property type="protein sequence ID" value="HCB74608.1"/>
    <property type="molecule type" value="Genomic_DNA"/>
</dbReference>
<feature type="region of interest" description="Disordered" evidence="9">
    <location>
        <begin position="1"/>
        <end position="25"/>
    </location>
</feature>
<evidence type="ECO:0000256" key="8">
    <source>
        <dbReference type="SAM" id="Coils"/>
    </source>
</evidence>
<proteinExistence type="inferred from homology"/>
<feature type="coiled-coil region" evidence="8">
    <location>
        <begin position="157"/>
        <end position="208"/>
    </location>
</feature>
<dbReference type="GO" id="GO:0015288">
    <property type="term" value="F:porin activity"/>
    <property type="evidence" value="ECO:0007669"/>
    <property type="project" value="TreeGrafter"/>
</dbReference>
<keyword evidence="4" id="KW-1134">Transmembrane beta strand</keyword>
<evidence type="ECO:0000256" key="6">
    <source>
        <dbReference type="ARBA" id="ARBA00023136"/>
    </source>
</evidence>
<name>A0A3D0W9F7_9SPHN</name>
<evidence type="ECO:0000256" key="9">
    <source>
        <dbReference type="SAM" id="MobiDB-lite"/>
    </source>
</evidence>
<dbReference type="Gene3D" id="1.20.1600.10">
    <property type="entry name" value="Outer membrane efflux proteins (OEP)"/>
    <property type="match status" value="1"/>
</dbReference>
<dbReference type="GO" id="GO:0009279">
    <property type="term" value="C:cell outer membrane"/>
    <property type="evidence" value="ECO:0007669"/>
    <property type="project" value="UniProtKB-SubCell"/>
</dbReference>
<keyword evidence="6" id="KW-0472">Membrane</keyword>